<evidence type="ECO:0000256" key="1">
    <source>
        <dbReference type="SAM" id="MobiDB-lite"/>
    </source>
</evidence>
<proteinExistence type="predicted"/>
<dbReference type="Gene3D" id="3.40.190.10">
    <property type="entry name" value="Periplasmic binding protein-like II"/>
    <property type="match status" value="2"/>
</dbReference>
<gene>
    <name evidence="2" type="ORF">EZI54_12115</name>
</gene>
<accession>A0ABY1ZM17</accession>
<reference evidence="2 3" key="1">
    <citation type="submission" date="2019-02" db="EMBL/GenBank/DDBJ databases">
        <title>Marinobacter halodurans sp. nov., a marine bacterium isolated from sea tidal flat.</title>
        <authorList>
            <person name="Yoo Y."/>
            <person name="Lee D.W."/>
            <person name="Kim B.S."/>
            <person name="Kim J.-J."/>
        </authorList>
    </citation>
    <scope>NUCLEOTIDE SEQUENCE [LARGE SCALE GENOMIC DNA]</scope>
    <source>
        <strain evidence="2 3">YJ-S3-2</strain>
    </source>
</reference>
<dbReference type="SUPFAM" id="SSF53850">
    <property type="entry name" value="Periplasmic binding protein-like II"/>
    <property type="match status" value="1"/>
</dbReference>
<organism evidence="2 3">
    <name type="scientific">Marinobacter halodurans</name>
    <dbReference type="NCBI Taxonomy" id="2528979"/>
    <lineage>
        <taxon>Bacteria</taxon>
        <taxon>Pseudomonadati</taxon>
        <taxon>Pseudomonadota</taxon>
        <taxon>Gammaproteobacteria</taxon>
        <taxon>Pseudomonadales</taxon>
        <taxon>Marinobacteraceae</taxon>
        <taxon>Marinobacter</taxon>
    </lineage>
</organism>
<evidence type="ECO:0000313" key="2">
    <source>
        <dbReference type="EMBL" id="TBW55193.1"/>
    </source>
</evidence>
<feature type="compositionally biased region" description="Polar residues" evidence="1">
    <location>
        <begin position="249"/>
        <end position="259"/>
    </location>
</feature>
<feature type="region of interest" description="Disordered" evidence="1">
    <location>
        <begin position="247"/>
        <end position="280"/>
    </location>
</feature>
<name>A0ABY1ZM17_9GAMM</name>
<dbReference type="Proteomes" id="UP000313645">
    <property type="component" value="Unassembled WGS sequence"/>
</dbReference>
<dbReference type="EMBL" id="SJDL01000017">
    <property type="protein sequence ID" value="TBW55193.1"/>
    <property type="molecule type" value="Genomic_DNA"/>
</dbReference>
<evidence type="ECO:0000313" key="3">
    <source>
        <dbReference type="Proteomes" id="UP000313645"/>
    </source>
</evidence>
<sequence>MTKSLEKHHRIKRLINLIAACILAAPIFTQAQETLRVGLEPLPPLIREDGSGQSVEWLRALAKQANMRLHVSIMPYSRAKLALMAGDVDLIGHTPFGLETERFYDYAIELDYRVPTRMDVFSPDPDDLEPEAARRILIGTPFGNSAFISELTGLDRDCFVEGSLPRVVNMMLAGRVNAVIFERMSVVSQIRKQTTKPVYYRLVKQIDAGFAVRRAETALIERLNNAARKVDSQAIYAPYINLLDGPDSGTITPGTTDASGQPLPQPDTADHQQDSPQYPEEDRRLRLEHVVMEP</sequence>
<evidence type="ECO:0008006" key="4">
    <source>
        <dbReference type="Google" id="ProtNLM"/>
    </source>
</evidence>
<dbReference type="RefSeq" id="WP_131482149.1">
    <property type="nucleotide sequence ID" value="NZ_SJDL01000017.1"/>
</dbReference>
<protein>
    <recommendedName>
        <fullName evidence="4">Transporter substrate-binding domain-containing protein</fullName>
    </recommendedName>
</protein>
<comment type="caution">
    <text evidence="2">The sequence shown here is derived from an EMBL/GenBank/DDBJ whole genome shotgun (WGS) entry which is preliminary data.</text>
</comment>
<keyword evidence="3" id="KW-1185">Reference proteome</keyword>